<sequence>MLLALLFQLFYLFALVAVTSYAGWRGGWPERVGAAIMVVGSILTVVAANSFYPGWRSPEAGIIIVDLLVLAAFGNLALSSDRYWPIWVTSFHLIAVTIHLASLADRSVAALAYANAQEFWAYPMLAGIAVGTWNFRRRQASIPRANVARY</sequence>
<evidence type="ECO:0000256" key="1">
    <source>
        <dbReference type="SAM" id="Phobius"/>
    </source>
</evidence>
<keyword evidence="3" id="KW-1185">Reference proteome</keyword>
<dbReference type="AlphaFoldDB" id="A0A1T5DBU7"/>
<feature type="transmembrane region" description="Helical" evidence="1">
    <location>
        <begin position="32"/>
        <end position="52"/>
    </location>
</feature>
<organism evidence="2 3">
    <name type="scientific">Rhizorhabdus histidinilytica</name>
    <dbReference type="NCBI Taxonomy" id="439228"/>
    <lineage>
        <taxon>Bacteria</taxon>
        <taxon>Pseudomonadati</taxon>
        <taxon>Pseudomonadota</taxon>
        <taxon>Alphaproteobacteria</taxon>
        <taxon>Sphingomonadales</taxon>
        <taxon>Sphingomonadaceae</taxon>
        <taxon>Rhizorhabdus</taxon>
    </lineage>
</organism>
<keyword evidence="1" id="KW-0812">Transmembrane</keyword>
<evidence type="ECO:0000313" key="3">
    <source>
        <dbReference type="Proteomes" id="UP000189818"/>
    </source>
</evidence>
<feature type="transmembrane region" description="Helical" evidence="1">
    <location>
        <begin position="84"/>
        <end position="104"/>
    </location>
</feature>
<evidence type="ECO:0000313" key="2">
    <source>
        <dbReference type="EMBL" id="SKB69159.1"/>
    </source>
</evidence>
<proteinExistence type="predicted"/>
<protein>
    <submittedName>
        <fullName evidence="2">Uncharacterized protein</fullName>
    </submittedName>
</protein>
<name>A0A1T5DBU7_9SPHN</name>
<dbReference type="STRING" id="439228.SAMN06295920_10568"/>
<dbReference type="RefSeq" id="WP_079648757.1">
    <property type="nucleotide sequence ID" value="NZ_FUYM01000005.1"/>
</dbReference>
<dbReference type="OrthoDB" id="7188556at2"/>
<dbReference type="EMBL" id="FUYM01000005">
    <property type="protein sequence ID" value="SKB69159.1"/>
    <property type="molecule type" value="Genomic_DNA"/>
</dbReference>
<dbReference type="Proteomes" id="UP000189818">
    <property type="component" value="Unassembled WGS sequence"/>
</dbReference>
<feature type="transmembrane region" description="Helical" evidence="1">
    <location>
        <begin position="59"/>
        <end position="78"/>
    </location>
</feature>
<reference evidence="3" key="1">
    <citation type="submission" date="2017-02" db="EMBL/GenBank/DDBJ databases">
        <authorList>
            <person name="Varghese N."/>
            <person name="Submissions S."/>
        </authorList>
    </citation>
    <scope>NUCLEOTIDE SEQUENCE [LARGE SCALE GENOMIC DNA]</scope>
    <source>
        <strain evidence="3">UM2</strain>
    </source>
</reference>
<gene>
    <name evidence="2" type="ORF">SAMN06295920_10568</name>
</gene>
<keyword evidence="1" id="KW-1133">Transmembrane helix</keyword>
<keyword evidence="1" id="KW-0472">Membrane</keyword>
<accession>A0A1T5DBU7</accession>